<reference evidence="1 2" key="1">
    <citation type="submission" date="2021-04" db="EMBL/GenBank/DDBJ databases">
        <title>Magnetospirillum sulfuroxidans sp. nov., a facultative chemolithoautotrophic sulfur-oxidizing alphaproteobacterium isolated from freshwater sediment and proposals for Paramagetospirillum gen. nov., and Magnetospirillaceae fam. nov.</title>
        <authorList>
            <person name="Koziaeva V."/>
            <person name="Geelhoed J.S."/>
            <person name="Sorokin D.Y."/>
            <person name="Grouzdev D.S."/>
        </authorList>
    </citation>
    <scope>NUCLEOTIDE SEQUENCE [LARGE SCALE GENOMIC DNA]</scope>
    <source>
        <strain evidence="1 2">J10</strain>
    </source>
</reference>
<dbReference type="EMBL" id="JAGTUF010000004">
    <property type="protein sequence ID" value="MBR9971332.1"/>
    <property type="molecule type" value="Genomic_DNA"/>
</dbReference>
<comment type="caution">
    <text evidence="1">The sequence shown here is derived from an EMBL/GenBank/DDBJ whole genome shotgun (WGS) entry which is preliminary data.</text>
</comment>
<dbReference type="InterPro" id="IPR005358">
    <property type="entry name" value="Puta_zinc/iron-chelating_dom"/>
</dbReference>
<proteinExistence type="predicted"/>
<accession>A0ABS5IA89</accession>
<dbReference type="Pfam" id="PF03692">
    <property type="entry name" value="CxxCxxCC"/>
    <property type="match status" value="1"/>
</dbReference>
<evidence type="ECO:0000313" key="1">
    <source>
        <dbReference type="EMBL" id="MBR9971332.1"/>
    </source>
</evidence>
<organism evidence="1 2">
    <name type="scientific">Magnetospirillum sulfuroxidans</name>
    <dbReference type="NCBI Taxonomy" id="611300"/>
    <lineage>
        <taxon>Bacteria</taxon>
        <taxon>Pseudomonadati</taxon>
        <taxon>Pseudomonadota</taxon>
        <taxon>Alphaproteobacteria</taxon>
        <taxon>Rhodospirillales</taxon>
        <taxon>Rhodospirillaceae</taxon>
        <taxon>Magnetospirillum</taxon>
    </lineage>
</organism>
<gene>
    <name evidence="1" type="ORF">KEC16_06375</name>
</gene>
<dbReference type="RefSeq" id="WP_211547008.1">
    <property type="nucleotide sequence ID" value="NZ_JAGTUF010000004.1"/>
</dbReference>
<evidence type="ECO:0000313" key="2">
    <source>
        <dbReference type="Proteomes" id="UP000680714"/>
    </source>
</evidence>
<protein>
    <submittedName>
        <fullName evidence="1">YkgJ family cysteine cluster protein</fullName>
    </submittedName>
</protein>
<keyword evidence="2" id="KW-1185">Reference proteome</keyword>
<sequence length="242" mass="25848">MARHFACTACGKCCHGVLPLTVAEALEHAGRFPLAVMFVPIRAKAKSFEIAARLGMMLDKKTALRVMPIAYLPRDASCPALAADGLCSIHDHKPVRCRAMPFFAWRAEAEQVDLLVPRAGWACDTAADAPAVYDGGKILDRTDFAAERAALEEQGAVLRGYGERLLPLAAGLGPALAAIAAKPQGGEVIVGFSTLLRRLPEVDKTAVARAQVAVLAAWADKGDAAYRRNIAGFKAEMERLRG</sequence>
<name>A0ABS5IA89_9PROT</name>
<dbReference type="Proteomes" id="UP000680714">
    <property type="component" value="Unassembled WGS sequence"/>
</dbReference>